<dbReference type="STRING" id="1742972.COMA1_10507"/>
<reference evidence="1 2" key="1">
    <citation type="submission" date="2015-10" db="EMBL/GenBank/DDBJ databases">
        <authorList>
            <person name="Gilbert D.G."/>
        </authorList>
    </citation>
    <scope>NUCLEOTIDE SEQUENCE [LARGE SCALE GENOMIC DNA]</scope>
    <source>
        <strain evidence="1">COMA1</strain>
    </source>
</reference>
<dbReference type="OrthoDB" id="9795925at2"/>
<sequence>MGLIPPQKIPRELHLAIVQCSVGSSMPGSIFSAHNSCSHLLLWSLLITLVMSLSGCGGPWRDAYLKKGVGRLTQEDIRERLGPPHTAKTPALGGDSLWTYRFPLSEQDLTSWRSSMLGDASNSLTSMMGKGTETTKPTLYCYRYALTFSEDKTLKTWSREECVPGTRETLTAK</sequence>
<proteinExistence type="predicted"/>
<name>A0A0S4L8Q8_9BACT</name>
<dbReference type="RefSeq" id="WP_090743247.1">
    <property type="nucleotide sequence ID" value="NZ_CZQA01000001.1"/>
</dbReference>
<dbReference type="AlphaFoldDB" id="A0A0S4L8Q8"/>
<dbReference type="Proteomes" id="UP000199032">
    <property type="component" value="Unassembled WGS sequence"/>
</dbReference>
<keyword evidence="2" id="KW-1185">Reference proteome</keyword>
<evidence type="ECO:0000313" key="1">
    <source>
        <dbReference type="EMBL" id="CUS32214.1"/>
    </source>
</evidence>
<organism evidence="1 2">
    <name type="scientific">Candidatus Nitrospira nitrosa</name>
    <dbReference type="NCBI Taxonomy" id="1742972"/>
    <lineage>
        <taxon>Bacteria</taxon>
        <taxon>Pseudomonadati</taxon>
        <taxon>Nitrospirota</taxon>
        <taxon>Nitrospiria</taxon>
        <taxon>Nitrospirales</taxon>
        <taxon>Nitrospiraceae</taxon>
        <taxon>Nitrospira</taxon>
    </lineage>
</organism>
<gene>
    <name evidence="1" type="ORF">COMA1_10507</name>
</gene>
<evidence type="ECO:0000313" key="2">
    <source>
        <dbReference type="Proteomes" id="UP000199032"/>
    </source>
</evidence>
<accession>A0A0S4L8Q8</accession>
<protein>
    <submittedName>
        <fullName evidence="1">Uncharacterized protein</fullName>
    </submittedName>
</protein>
<dbReference type="EMBL" id="CZQA01000001">
    <property type="protein sequence ID" value="CUS32214.1"/>
    <property type="molecule type" value="Genomic_DNA"/>
</dbReference>